<proteinExistence type="predicted"/>
<keyword evidence="3" id="KW-1185">Reference proteome</keyword>
<dbReference type="EMBL" id="JAAXLA010000112">
    <property type="protein sequence ID" value="NMI01974.1"/>
    <property type="molecule type" value="Genomic_DNA"/>
</dbReference>
<reference evidence="2 3" key="1">
    <citation type="submission" date="2020-04" db="EMBL/GenBank/DDBJ databases">
        <authorList>
            <person name="Klaysubun C."/>
            <person name="Duangmal K."/>
            <person name="Lipun K."/>
        </authorList>
    </citation>
    <scope>NUCLEOTIDE SEQUENCE [LARGE SCALE GENOMIC DNA]</scope>
    <source>
        <strain evidence="2 3">K10HN5</strain>
    </source>
</reference>
<evidence type="ECO:0000313" key="3">
    <source>
        <dbReference type="Proteomes" id="UP000820669"/>
    </source>
</evidence>
<protein>
    <submittedName>
        <fullName evidence="2">Uncharacterized protein</fullName>
    </submittedName>
</protein>
<accession>A0ABX1SN50</accession>
<keyword evidence="1" id="KW-0812">Transmembrane</keyword>
<feature type="transmembrane region" description="Helical" evidence="1">
    <location>
        <begin position="72"/>
        <end position="99"/>
    </location>
</feature>
<name>A0ABX1SN50_9PSEU</name>
<dbReference type="Proteomes" id="UP000820669">
    <property type="component" value="Unassembled WGS sequence"/>
</dbReference>
<keyword evidence="1" id="KW-1133">Transmembrane helix</keyword>
<comment type="caution">
    <text evidence="2">The sequence shown here is derived from an EMBL/GenBank/DDBJ whole genome shotgun (WGS) entry which is preliminary data.</text>
</comment>
<organism evidence="2 3">
    <name type="scientific">Pseudonocardia acidicola</name>
    <dbReference type="NCBI Taxonomy" id="2724939"/>
    <lineage>
        <taxon>Bacteria</taxon>
        <taxon>Bacillati</taxon>
        <taxon>Actinomycetota</taxon>
        <taxon>Actinomycetes</taxon>
        <taxon>Pseudonocardiales</taxon>
        <taxon>Pseudonocardiaceae</taxon>
        <taxon>Pseudonocardia</taxon>
    </lineage>
</organism>
<dbReference type="RefSeq" id="WP_169385479.1">
    <property type="nucleotide sequence ID" value="NZ_JAAXLA010000112.1"/>
</dbReference>
<keyword evidence="1" id="KW-0472">Membrane</keyword>
<sequence length="247" mass="25829">MGAVVQDQHLTTMVHTGRGYTVFDPEIVAGTHYSIDDRGTLVYSRFPAGATTALVLVCAAVTAAVLGGGSWLWVAVWFVAGIPIGVVLAGFLLSLIHLVNSPERRYQARTGSAVFSLDVERDSAAGRLCELAGAIAASRAWRSATIDPDRLLGPVLWSAVLLAQGPVPENGGRDVAGELHVIEENLSELADIAAELDQEDPARLRRAGVAGSGPIGPGAGSVGPAAADYTEKILAQGRTVRDTLREI</sequence>
<evidence type="ECO:0000313" key="2">
    <source>
        <dbReference type="EMBL" id="NMI01974.1"/>
    </source>
</evidence>
<evidence type="ECO:0000256" key="1">
    <source>
        <dbReference type="SAM" id="Phobius"/>
    </source>
</evidence>
<gene>
    <name evidence="2" type="ORF">HF526_32450</name>
</gene>
<feature type="transmembrane region" description="Helical" evidence="1">
    <location>
        <begin position="46"/>
        <end position="66"/>
    </location>
</feature>